<dbReference type="InterPro" id="IPR035919">
    <property type="entry name" value="EAL_sf"/>
</dbReference>
<dbReference type="PANTHER" id="PTHR33121:SF79">
    <property type="entry name" value="CYCLIC DI-GMP PHOSPHODIESTERASE PDED-RELATED"/>
    <property type="match status" value="1"/>
</dbReference>
<protein>
    <submittedName>
        <fullName evidence="2">Signaling protein</fullName>
    </submittedName>
</protein>
<dbReference type="CDD" id="cd01948">
    <property type="entry name" value="EAL"/>
    <property type="match status" value="1"/>
</dbReference>
<organism evidence="2 3">
    <name type="scientific">Cupriavidus pinatubonensis</name>
    <dbReference type="NCBI Taxonomy" id="248026"/>
    <lineage>
        <taxon>Bacteria</taxon>
        <taxon>Pseudomonadati</taxon>
        <taxon>Pseudomonadota</taxon>
        <taxon>Betaproteobacteria</taxon>
        <taxon>Burkholderiales</taxon>
        <taxon>Burkholderiaceae</taxon>
        <taxon>Cupriavidus</taxon>
    </lineage>
</organism>
<feature type="domain" description="EAL" evidence="1">
    <location>
        <begin position="1"/>
        <end position="72"/>
    </location>
</feature>
<reference evidence="2 3" key="1">
    <citation type="submission" date="2021-08" db="EMBL/GenBank/DDBJ databases">
        <authorList>
            <person name="Peeters C."/>
        </authorList>
    </citation>
    <scope>NUCLEOTIDE SEQUENCE [LARGE SCALE GENOMIC DNA]</scope>
    <source>
        <strain evidence="2 3">LMG 23994</strain>
    </source>
</reference>
<sequence>MRDLAHDTEDAAIVSAIVALGRTLNLNVVAEGVETPAQRKFLTEAGCDALQGYLLGEPIPALGFPGREMVLEKAAA</sequence>
<keyword evidence="3" id="KW-1185">Reference proteome</keyword>
<evidence type="ECO:0000259" key="1">
    <source>
        <dbReference type="PROSITE" id="PS50883"/>
    </source>
</evidence>
<evidence type="ECO:0000313" key="3">
    <source>
        <dbReference type="Proteomes" id="UP000701702"/>
    </source>
</evidence>
<dbReference type="InterPro" id="IPR001633">
    <property type="entry name" value="EAL_dom"/>
</dbReference>
<dbReference type="EMBL" id="CAJZAF010000015">
    <property type="protein sequence ID" value="CAG9174677.1"/>
    <property type="molecule type" value="Genomic_DNA"/>
</dbReference>
<dbReference type="InterPro" id="IPR050706">
    <property type="entry name" value="Cyclic-di-GMP_PDE-like"/>
</dbReference>
<dbReference type="Gene3D" id="3.20.20.450">
    <property type="entry name" value="EAL domain"/>
    <property type="match status" value="1"/>
</dbReference>
<dbReference type="Pfam" id="PF00563">
    <property type="entry name" value="EAL"/>
    <property type="match status" value="1"/>
</dbReference>
<evidence type="ECO:0000313" key="2">
    <source>
        <dbReference type="EMBL" id="CAG9174677.1"/>
    </source>
</evidence>
<dbReference type="SUPFAM" id="SSF141868">
    <property type="entry name" value="EAL domain-like"/>
    <property type="match status" value="1"/>
</dbReference>
<comment type="caution">
    <text evidence="2">The sequence shown here is derived from an EMBL/GenBank/DDBJ whole genome shotgun (WGS) entry which is preliminary data.</text>
</comment>
<accession>A0ABN7YMH3</accession>
<dbReference type="PANTHER" id="PTHR33121">
    <property type="entry name" value="CYCLIC DI-GMP PHOSPHODIESTERASE PDEF"/>
    <property type="match status" value="1"/>
</dbReference>
<dbReference type="Proteomes" id="UP000701702">
    <property type="component" value="Unassembled WGS sequence"/>
</dbReference>
<gene>
    <name evidence="2" type="ORF">LMG23994_02929</name>
</gene>
<dbReference type="PROSITE" id="PS50883">
    <property type="entry name" value="EAL"/>
    <property type="match status" value="1"/>
</dbReference>
<proteinExistence type="predicted"/>
<name>A0ABN7YMH3_9BURK</name>